<evidence type="ECO:0000259" key="3">
    <source>
        <dbReference type="PROSITE" id="PS51303"/>
    </source>
</evidence>
<accession>A0A3P8AXM7</accession>
<evidence type="ECO:0000256" key="1">
    <source>
        <dbReference type="ARBA" id="ARBA00022737"/>
    </source>
</evidence>
<dbReference type="OrthoDB" id="5842458at2759"/>
<dbReference type="WBParaSite" id="HPBE_0001946001-mRNA-1">
    <property type="protein sequence ID" value="HPBE_0001946001-mRNA-1"/>
    <property type="gene ID" value="HPBE_0001946001"/>
</dbReference>
<evidence type="ECO:0000256" key="2">
    <source>
        <dbReference type="SAM" id="MobiDB-lite"/>
    </source>
</evidence>
<evidence type="ECO:0000313" key="4">
    <source>
        <dbReference type="EMBL" id="VDP15181.1"/>
    </source>
</evidence>
<sequence>MYLILYTFSSFTQAFSPLSRLFHAKDRFETKLSEMPKLRTIIEHQSLTTTPTDGSEIQQANKGAMSTQTTEYSWVPVPDKSLVERYMRALPEEERPIAGSIGEQNRKSRLQFQLPLYDCNVDDARFADEKDKEVFRRFVENVRKHVIGVGQVKEVTANDKNNLGTDISDLDDVARGIAGIDLGPVKCKSCSDTIPVGDVGINTDHGPKNVSVSLSLEFFEFF</sequence>
<dbReference type="EMBL" id="UZAH01031377">
    <property type="protein sequence ID" value="VDP15181.1"/>
    <property type="molecule type" value="Genomic_DNA"/>
</dbReference>
<name>A0A183GBI0_HELPZ</name>
<dbReference type="PANTHER" id="PTHR24211:SF22">
    <property type="entry name" value="TESTIN"/>
    <property type="match status" value="1"/>
</dbReference>
<accession>A0A183GBI0</accession>
<dbReference type="PROSITE" id="PS51303">
    <property type="entry name" value="PET"/>
    <property type="match status" value="1"/>
</dbReference>
<gene>
    <name evidence="4" type="ORF">HPBE_LOCUS19459</name>
</gene>
<dbReference type="Pfam" id="PF06297">
    <property type="entry name" value="PET"/>
    <property type="match status" value="1"/>
</dbReference>
<feature type="domain" description="PET" evidence="3">
    <location>
        <begin position="53"/>
        <end position="161"/>
    </location>
</feature>
<dbReference type="Proteomes" id="UP000050761">
    <property type="component" value="Unassembled WGS sequence"/>
</dbReference>
<dbReference type="GO" id="GO:0008270">
    <property type="term" value="F:zinc ion binding"/>
    <property type="evidence" value="ECO:0007669"/>
    <property type="project" value="InterPro"/>
</dbReference>
<organism evidence="5 6">
    <name type="scientific">Heligmosomoides polygyrus</name>
    <name type="common">Parasitic roundworm</name>
    <dbReference type="NCBI Taxonomy" id="6339"/>
    <lineage>
        <taxon>Eukaryota</taxon>
        <taxon>Metazoa</taxon>
        <taxon>Ecdysozoa</taxon>
        <taxon>Nematoda</taxon>
        <taxon>Chromadorea</taxon>
        <taxon>Rhabditida</taxon>
        <taxon>Rhabditina</taxon>
        <taxon>Rhabditomorpha</taxon>
        <taxon>Strongyloidea</taxon>
        <taxon>Heligmosomidae</taxon>
        <taxon>Heligmosomoides</taxon>
    </lineage>
</organism>
<protein>
    <submittedName>
        <fullName evidence="6">PET domain-containing protein</fullName>
    </submittedName>
</protein>
<keyword evidence="1" id="KW-0677">Repeat</keyword>
<reference evidence="6" key="2">
    <citation type="submission" date="2019-09" db="UniProtKB">
        <authorList>
            <consortium name="WormBaseParasite"/>
        </authorList>
    </citation>
    <scope>IDENTIFICATION</scope>
</reference>
<feature type="region of interest" description="Disordered" evidence="2">
    <location>
        <begin position="46"/>
        <end position="65"/>
    </location>
</feature>
<reference evidence="4 5" key="1">
    <citation type="submission" date="2018-11" db="EMBL/GenBank/DDBJ databases">
        <authorList>
            <consortium name="Pathogen Informatics"/>
        </authorList>
    </citation>
    <scope>NUCLEOTIDE SEQUENCE [LARGE SCALE GENOMIC DNA]</scope>
</reference>
<evidence type="ECO:0000313" key="6">
    <source>
        <dbReference type="WBParaSite" id="HPBE_0001946001-mRNA-1"/>
    </source>
</evidence>
<dbReference type="PANTHER" id="PTHR24211">
    <property type="entry name" value="LIM DOMAIN-CONTAINING PROTEIN"/>
    <property type="match status" value="1"/>
</dbReference>
<keyword evidence="5" id="KW-1185">Reference proteome</keyword>
<proteinExistence type="predicted"/>
<dbReference type="AlphaFoldDB" id="A0A183GBI0"/>
<evidence type="ECO:0000313" key="5">
    <source>
        <dbReference type="Proteomes" id="UP000050761"/>
    </source>
</evidence>
<dbReference type="InterPro" id="IPR010442">
    <property type="entry name" value="PET_domain"/>
</dbReference>
<dbReference type="InterPro" id="IPR047120">
    <property type="entry name" value="Pk/Esn/Tes"/>
</dbReference>